<comment type="caution">
    <text evidence="7">The sequence shown here is derived from an EMBL/GenBank/DDBJ whole genome shotgun (WGS) entry which is preliminary data.</text>
</comment>
<comment type="similarity">
    <text evidence="2">Belongs to the nucleoside triphosphate pyrophosphohydrolase family.</text>
</comment>
<reference evidence="7 8" key="1">
    <citation type="submission" date="2019-03" db="EMBL/GenBank/DDBJ databases">
        <title>Genomic Encyclopedia of Type Strains, Phase IV (KMG-IV): sequencing the most valuable type-strain genomes for metagenomic binning, comparative biology and taxonomic classification.</title>
        <authorList>
            <person name="Goeker M."/>
        </authorList>
    </citation>
    <scope>NUCLEOTIDE SEQUENCE [LARGE SCALE GENOMIC DNA]</scope>
    <source>
        <strain evidence="7 8">DSM 19610</strain>
    </source>
</reference>
<dbReference type="GO" id="GO:0046052">
    <property type="term" value="P:UTP catabolic process"/>
    <property type="evidence" value="ECO:0007669"/>
    <property type="project" value="TreeGrafter"/>
</dbReference>
<dbReference type="FunFam" id="1.10.287.1080:FF:000001">
    <property type="entry name" value="Nucleoside triphosphate pyrophosphohydrolase"/>
    <property type="match status" value="1"/>
</dbReference>
<feature type="coiled-coil region" evidence="5">
    <location>
        <begin position="168"/>
        <end position="195"/>
    </location>
</feature>
<dbReference type="PANTHER" id="PTHR30522:SF0">
    <property type="entry name" value="NUCLEOSIDE TRIPHOSPHATE PYROPHOSPHOHYDROLASE"/>
    <property type="match status" value="1"/>
</dbReference>
<dbReference type="RefSeq" id="WP_132973595.1">
    <property type="nucleotide sequence ID" value="NZ_SMFX01000001.1"/>
</dbReference>
<comment type="catalytic activity">
    <reaction evidence="1">
        <text>ATP + H2O = AMP + diphosphate + H(+)</text>
        <dbReference type="Rhea" id="RHEA:14245"/>
        <dbReference type="ChEBI" id="CHEBI:15377"/>
        <dbReference type="ChEBI" id="CHEBI:15378"/>
        <dbReference type="ChEBI" id="CHEBI:30616"/>
        <dbReference type="ChEBI" id="CHEBI:33019"/>
        <dbReference type="ChEBI" id="CHEBI:456215"/>
        <dbReference type="EC" id="3.6.1.8"/>
    </reaction>
</comment>
<dbReference type="Gene3D" id="1.10.287.1080">
    <property type="entry name" value="MazG-like"/>
    <property type="match status" value="2"/>
</dbReference>
<dbReference type="InterPro" id="IPR004518">
    <property type="entry name" value="MazG-like_dom"/>
</dbReference>
<dbReference type="PANTHER" id="PTHR30522">
    <property type="entry name" value="NUCLEOSIDE TRIPHOSPHATE PYROPHOSPHOHYDROLASE"/>
    <property type="match status" value="1"/>
</dbReference>
<dbReference type="FunFam" id="1.10.287.1080:FF:000003">
    <property type="entry name" value="Nucleoside triphosphate pyrophosphohydrolase"/>
    <property type="match status" value="1"/>
</dbReference>
<evidence type="ECO:0000256" key="5">
    <source>
        <dbReference type="SAM" id="Coils"/>
    </source>
</evidence>
<evidence type="ECO:0000313" key="7">
    <source>
        <dbReference type="EMBL" id="TCK19170.1"/>
    </source>
</evidence>
<dbReference type="CDD" id="cd11529">
    <property type="entry name" value="NTP-PPase_MazG_Cterm"/>
    <property type="match status" value="1"/>
</dbReference>
<dbReference type="NCBIfam" id="TIGR00444">
    <property type="entry name" value="mazG"/>
    <property type="match status" value="1"/>
</dbReference>
<evidence type="ECO:0000259" key="6">
    <source>
        <dbReference type="Pfam" id="PF03819"/>
    </source>
</evidence>
<dbReference type="CDD" id="cd11528">
    <property type="entry name" value="NTP-PPase_MazG_Nterm"/>
    <property type="match status" value="1"/>
</dbReference>
<sequence length="276" mass="30813">MSQKKTVDAGDIAALLDIMARLRNPEGGCPWDLEQDFSSIAPYTLEEAYEVADAIERNVPGDIRDELGDLLFQVVFHAQMAKEKGWFEFADVVEAINDKMLRRHPHVFGDEQVADARAQTEAWEQHKAKERGSAGEDGSALANVTVALPALVRAQKIQRRAARTGFDWDEIDDVLAKLEEEVAELRAAIGGQESLRRQHEELGDILFSCVNLARFLDADAEQVLRHANNKFAQRFREVEALAATAGRQLSDCTLDELEDFWQQAKHILGKSGRTGS</sequence>
<evidence type="ECO:0000313" key="8">
    <source>
        <dbReference type="Proteomes" id="UP000295707"/>
    </source>
</evidence>
<dbReference type="AlphaFoldDB" id="A0A4R1HFZ1"/>
<dbReference type="InterPro" id="IPR011551">
    <property type="entry name" value="NTP_PyrPHydrolase_MazG"/>
</dbReference>
<dbReference type="GO" id="GO:0046047">
    <property type="term" value="P:TTP catabolic process"/>
    <property type="evidence" value="ECO:0007669"/>
    <property type="project" value="TreeGrafter"/>
</dbReference>
<proteinExistence type="inferred from homology"/>
<evidence type="ECO:0000256" key="4">
    <source>
        <dbReference type="ARBA" id="ARBA00074799"/>
    </source>
</evidence>
<protein>
    <recommendedName>
        <fullName evidence="4">Nucleoside triphosphate pyrophosphohydrolase</fullName>
        <ecNumber evidence="3">3.6.1.8</ecNumber>
    </recommendedName>
</protein>
<dbReference type="SUPFAM" id="SSF101386">
    <property type="entry name" value="all-alpha NTP pyrophosphatases"/>
    <property type="match status" value="2"/>
</dbReference>
<accession>A0A4R1HFZ1</accession>
<dbReference type="GO" id="GO:0047693">
    <property type="term" value="F:ATP diphosphatase activity"/>
    <property type="evidence" value="ECO:0007669"/>
    <property type="project" value="UniProtKB-EC"/>
</dbReference>
<dbReference type="GO" id="GO:0046061">
    <property type="term" value="P:dATP catabolic process"/>
    <property type="evidence" value="ECO:0007669"/>
    <property type="project" value="TreeGrafter"/>
</dbReference>
<dbReference type="NCBIfam" id="NF007113">
    <property type="entry name" value="PRK09562.1"/>
    <property type="match status" value="1"/>
</dbReference>
<keyword evidence="8" id="KW-1185">Reference proteome</keyword>
<evidence type="ECO:0000256" key="3">
    <source>
        <dbReference type="ARBA" id="ARBA00066372"/>
    </source>
</evidence>
<feature type="domain" description="NTP pyrophosphohydrolase MazG-like" evidence="6">
    <location>
        <begin position="35"/>
        <end position="108"/>
    </location>
</feature>
<dbReference type="InterPro" id="IPR048015">
    <property type="entry name" value="NTP-PPase_MazG-like_N"/>
</dbReference>
<dbReference type="Pfam" id="PF03819">
    <property type="entry name" value="MazG"/>
    <property type="match status" value="2"/>
</dbReference>
<dbReference type="EC" id="3.6.1.8" evidence="3"/>
<dbReference type="GO" id="GO:0046076">
    <property type="term" value="P:dTTP catabolic process"/>
    <property type="evidence" value="ECO:0007669"/>
    <property type="project" value="TreeGrafter"/>
</dbReference>
<dbReference type="GO" id="GO:0046081">
    <property type="term" value="P:dUTP catabolic process"/>
    <property type="evidence" value="ECO:0007669"/>
    <property type="project" value="TreeGrafter"/>
</dbReference>
<dbReference type="OrthoDB" id="9808939at2"/>
<dbReference type="InterPro" id="IPR048011">
    <property type="entry name" value="NTP-PPase_MazG-like_C"/>
</dbReference>
<gene>
    <name evidence="7" type="ORF">DFR30_2467</name>
</gene>
<evidence type="ECO:0000256" key="2">
    <source>
        <dbReference type="ARBA" id="ARBA00061115"/>
    </source>
</evidence>
<keyword evidence="5" id="KW-0175">Coiled coil</keyword>
<dbReference type="GO" id="GO:0006203">
    <property type="term" value="P:dGTP catabolic process"/>
    <property type="evidence" value="ECO:0007669"/>
    <property type="project" value="TreeGrafter"/>
</dbReference>
<dbReference type="Proteomes" id="UP000295707">
    <property type="component" value="Unassembled WGS sequence"/>
</dbReference>
<dbReference type="EMBL" id="SMFX01000001">
    <property type="protein sequence ID" value="TCK19170.1"/>
    <property type="molecule type" value="Genomic_DNA"/>
</dbReference>
<feature type="domain" description="NTP pyrophosphohydrolase MazG-like" evidence="6">
    <location>
        <begin position="174"/>
        <end position="235"/>
    </location>
</feature>
<name>A0A4R1HFZ1_9GAMM</name>
<dbReference type="GO" id="GO:0006950">
    <property type="term" value="P:response to stress"/>
    <property type="evidence" value="ECO:0007669"/>
    <property type="project" value="UniProtKB-ARBA"/>
</dbReference>
<evidence type="ECO:0000256" key="1">
    <source>
        <dbReference type="ARBA" id="ARBA00052141"/>
    </source>
</evidence>
<organism evidence="7 8">
    <name type="scientific">Thiogranum longum</name>
    <dbReference type="NCBI Taxonomy" id="1537524"/>
    <lineage>
        <taxon>Bacteria</taxon>
        <taxon>Pseudomonadati</taxon>
        <taxon>Pseudomonadota</taxon>
        <taxon>Gammaproteobacteria</taxon>
        <taxon>Chromatiales</taxon>
        <taxon>Ectothiorhodospiraceae</taxon>
        <taxon>Thiogranum</taxon>
    </lineage>
</organism>